<dbReference type="PANTHER" id="PTHR21624">
    <property type="entry name" value="STEROL DESATURASE-RELATED PROTEIN"/>
    <property type="match status" value="1"/>
</dbReference>
<feature type="transmembrane region" description="Helical" evidence="7">
    <location>
        <begin position="327"/>
        <end position="346"/>
    </location>
</feature>
<sequence>MEKINLITIAIPFFFLLIGLELAFSWYHKRKLYRLNDSINDLSAGISSQIFGIIFKTITFFAYIWVYENWRLFDLPSWPSEPAAWMPTGEVWGISASTWSWTIVLGVWAACFILYDLAYYWNHRLSHEVNFLWAGHVVHHQSEEYNLTVALRQASFHGLFTWIFYVPLAILGFSPIVMVLNGQLNLIYQFWIHTKAVDKLPGWFEAIFNTPSHHRVHHGINPKYIDRNHGGTLIVFDKWFGTFQKEEETPVYGTVKPLRSFNPIWANVHYWIEMVEQAWKSPRFIDKVKVFFAMPGWRPQDLGGQYPIPEVDEKTFKKYDITIPKSLTAYAVVWFVLTLIGTFGMLVKINSIPTNIQYIIFFFSIFSLTTIGAIFDLKRWALYLEPIRVLLLVYTAYGLGFPPTTLLVAAGLGLVSLVWFFSQRNVFAKWKEIDPVKEMGRRAA</sequence>
<keyword evidence="10" id="KW-1185">Reference proteome</keyword>
<dbReference type="OrthoDB" id="9770329at2"/>
<dbReference type="AlphaFoldDB" id="A0A4V3JAW9"/>
<dbReference type="Proteomes" id="UP000297453">
    <property type="component" value="Unassembled WGS sequence"/>
</dbReference>
<feature type="transmembrane region" description="Helical" evidence="7">
    <location>
        <begin position="48"/>
        <end position="67"/>
    </location>
</feature>
<evidence type="ECO:0000313" key="10">
    <source>
        <dbReference type="Proteomes" id="UP000297453"/>
    </source>
</evidence>
<dbReference type="GO" id="GO:0006643">
    <property type="term" value="P:membrane lipid metabolic process"/>
    <property type="evidence" value="ECO:0007669"/>
    <property type="project" value="TreeGrafter"/>
</dbReference>
<keyword evidence="3 7" id="KW-1133">Transmembrane helix</keyword>
<proteinExistence type="predicted"/>
<feature type="transmembrane region" description="Helical" evidence="7">
    <location>
        <begin position="99"/>
        <end position="121"/>
    </location>
</feature>
<evidence type="ECO:0000256" key="4">
    <source>
        <dbReference type="ARBA" id="ARBA00023002"/>
    </source>
</evidence>
<organism evidence="9 10">
    <name type="scientific">Leptospira semungkisensis</name>
    <dbReference type="NCBI Taxonomy" id="2484985"/>
    <lineage>
        <taxon>Bacteria</taxon>
        <taxon>Pseudomonadati</taxon>
        <taxon>Spirochaetota</taxon>
        <taxon>Spirochaetia</taxon>
        <taxon>Leptospirales</taxon>
        <taxon>Leptospiraceae</taxon>
        <taxon>Leptospira</taxon>
    </lineage>
</organism>
<evidence type="ECO:0000256" key="7">
    <source>
        <dbReference type="SAM" id="Phobius"/>
    </source>
</evidence>
<feature type="transmembrane region" description="Helical" evidence="7">
    <location>
        <begin position="159"/>
        <end position="180"/>
    </location>
</feature>
<feature type="transmembrane region" description="Helical" evidence="7">
    <location>
        <begin position="6"/>
        <end position="27"/>
    </location>
</feature>
<keyword evidence="4" id="KW-0560">Oxidoreductase</keyword>
<accession>A0A4V3JAW9</accession>
<keyword evidence="6 7" id="KW-0472">Membrane</keyword>
<dbReference type="Pfam" id="PF04116">
    <property type="entry name" value="FA_hydroxylase"/>
    <property type="match status" value="1"/>
</dbReference>
<dbReference type="GO" id="GO:0008610">
    <property type="term" value="P:lipid biosynthetic process"/>
    <property type="evidence" value="ECO:0007669"/>
    <property type="project" value="InterPro"/>
</dbReference>
<dbReference type="GO" id="GO:0012505">
    <property type="term" value="C:endomembrane system"/>
    <property type="evidence" value="ECO:0007669"/>
    <property type="project" value="UniProtKB-SubCell"/>
</dbReference>
<feature type="domain" description="Fatty acid hydroxylase" evidence="8">
    <location>
        <begin position="108"/>
        <end position="242"/>
    </location>
</feature>
<dbReference type="InterPro" id="IPR006694">
    <property type="entry name" value="Fatty_acid_hydroxylase"/>
</dbReference>
<dbReference type="GO" id="GO:0050479">
    <property type="term" value="F:glyceryl-ether monooxygenase activity"/>
    <property type="evidence" value="ECO:0007669"/>
    <property type="project" value="TreeGrafter"/>
</dbReference>
<feature type="transmembrane region" description="Helical" evidence="7">
    <location>
        <begin position="358"/>
        <end position="375"/>
    </location>
</feature>
<dbReference type="GO" id="GO:0005506">
    <property type="term" value="F:iron ion binding"/>
    <property type="evidence" value="ECO:0007669"/>
    <property type="project" value="InterPro"/>
</dbReference>
<keyword evidence="5" id="KW-0443">Lipid metabolism</keyword>
<dbReference type="EMBL" id="RQEP01000019">
    <property type="protein sequence ID" value="TGJ99708.1"/>
    <property type="molecule type" value="Genomic_DNA"/>
</dbReference>
<dbReference type="RefSeq" id="WP_135589799.1">
    <property type="nucleotide sequence ID" value="NZ_RQEP01000019.1"/>
</dbReference>
<gene>
    <name evidence="9" type="ORF">EHO59_17915</name>
</gene>
<comment type="subcellular location">
    <subcellularLocation>
        <location evidence="1">Endomembrane system</location>
        <topology evidence="1">Multi-pass membrane protein</topology>
    </subcellularLocation>
</comment>
<reference evidence="9" key="1">
    <citation type="journal article" date="2019" name="PLoS Negl. Trop. Dis.">
        <title>Revisiting the worldwide diversity of Leptospira species in the environment.</title>
        <authorList>
            <person name="Vincent A.T."/>
            <person name="Schiettekatte O."/>
            <person name="Bourhy P."/>
            <person name="Veyrier F.J."/>
            <person name="Picardeau M."/>
        </authorList>
    </citation>
    <scope>NUCLEOTIDE SEQUENCE [LARGE SCALE GENOMIC DNA]</scope>
    <source>
        <strain evidence="9">SSS9</strain>
    </source>
</reference>
<evidence type="ECO:0000256" key="1">
    <source>
        <dbReference type="ARBA" id="ARBA00004127"/>
    </source>
</evidence>
<dbReference type="GO" id="GO:0016020">
    <property type="term" value="C:membrane"/>
    <property type="evidence" value="ECO:0007669"/>
    <property type="project" value="GOC"/>
</dbReference>
<evidence type="ECO:0000256" key="2">
    <source>
        <dbReference type="ARBA" id="ARBA00022692"/>
    </source>
</evidence>
<dbReference type="PANTHER" id="PTHR21624:SF1">
    <property type="entry name" value="ALKYLGLYCEROL MONOOXYGENASE"/>
    <property type="match status" value="1"/>
</dbReference>
<evidence type="ECO:0000313" key="9">
    <source>
        <dbReference type="EMBL" id="TGJ99708.1"/>
    </source>
</evidence>
<dbReference type="InterPro" id="IPR051689">
    <property type="entry name" value="Sterol_desaturase/TMEM195"/>
</dbReference>
<protein>
    <submittedName>
        <fullName evidence="9">Sterol desaturase family protein</fullName>
    </submittedName>
</protein>
<evidence type="ECO:0000256" key="5">
    <source>
        <dbReference type="ARBA" id="ARBA00023098"/>
    </source>
</evidence>
<evidence type="ECO:0000256" key="6">
    <source>
        <dbReference type="ARBA" id="ARBA00023136"/>
    </source>
</evidence>
<feature type="transmembrane region" description="Helical" evidence="7">
    <location>
        <begin position="395"/>
        <end position="421"/>
    </location>
</feature>
<evidence type="ECO:0000259" key="8">
    <source>
        <dbReference type="Pfam" id="PF04116"/>
    </source>
</evidence>
<comment type="caution">
    <text evidence="9">The sequence shown here is derived from an EMBL/GenBank/DDBJ whole genome shotgun (WGS) entry which is preliminary data.</text>
</comment>
<name>A0A4V3JAW9_9LEPT</name>
<evidence type="ECO:0000256" key="3">
    <source>
        <dbReference type="ARBA" id="ARBA00022989"/>
    </source>
</evidence>
<keyword evidence="2 7" id="KW-0812">Transmembrane</keyword>